<dbReference type="Gene3D" id="1.10.260.40">
    <property type="entry name" value="lambda repressor-like DNA-binding domains"/>
    <property type="match status" value="1"/>
</dbReference>
<dbReference type="Pfam" id="PF13560">
    <property type="entry name" value="HTH_31"/>
    <property type="match status" value="1"/>
</dbReference>
<dbReference type="AlphaFoldDB" id="A0A917PQG0"/>
<dbReference type="InterPro" id="IPR001387">
    <property type="entry name" value="Cro/C1-type_HTH"/>
</dbReference>
<evidence type="ECO:0000313" key="2">
    <source>
        <dbReference type="EMBL" id="GGJ87127.1"/>
    </source>
</evidence>
<evidence type="ECO:0000313" key="3">
    <source>
        <dbReference type="Proteomes" id="UP000636956"/>
    </source>
</evidence>
<name>A0A917PQG0_9MICO</name>
<protein>
    <recommendedName>
        <fullName evidence="1">HTH cro/C1-type domain-containing protein</fullName>
    </recommendedName>
</protein>
<dbReference type="PROSITE" id="PS50943">
    <property type="entry name" value="HTH_CROC1"/>
    <property type="match status" value="1"/>
</dbReference>
<dbReference type="SMART" id="SM00530">
    <property type="entry name" value="HTH_XRE"/>
    <property type="match status" value="1"/>
</dbReference>
<dbReference type="CDD" id="cd00093">
    <property type="entry name" value="HTH_XRE"/>
    <property type="match status" value="1"/>
</dbReference>
<feature type="domain" description="HTH cro/C1-type" evidence="1">
    <location>
        <begin position="25"/>
        <end position="79"/>
    </location>
</feature>
<sequence>MDIPALGTLMPSVDIRKPADLGQTLRAAREARSVTQEELASALGFSRYYLSELESGKPNMYATRLFRALRKLGVRVTVSFDLPRARESLDG</sequence>
<dbReference type="GO" id="GO:0003677">
    <property type="term" value="F:DNA binding"/>
    <property type="evidence" value="ECO:0007669"/>
    <property type="project" value="InterPro"/>
</dbReference>
<dbReference type="SUPFAM" id="SSF47413">
    <property type="entry name" value="lambda repressor-like DNA-binding domains"/>
    <property type="match status" value="1"/>
</dbReference>
<reference evidence="2" key="2">
    <citation type="submission" date="2020-09" db="EMBL/GenBank/DDBJ databases">
        <authorList>
            <person name="Sun Q."/>
            <person name="Zhou Y."/>
        </authorList>
    </citation>
    <scope>NUCLEOTIDE SEQUENCE</scope>
    <source>
        <strain evidence="2">CGMCC 1.8984</strain>
    </source>
</reference>
<dbReference type="InterPro" id="IPR010982">
    <property type="entry name" value="Lambda_DNA-bd_dom_sf"/>
</dbReference>
<proteinExistence type="predicted"/>
<reference evidence="2" key="1">
    <citation type="journal article" date="2014" name="Int. J. Syst. Evol. Microbiol.">
        <title>Complete genome sequence of Corynebacterium casei LMG S-19264T (=DSM 44701T), isolated from a smear-ripened cheese.</title>
        <authorList>
            <consortium name="US DOE Joint Genome Institute (JGI-PGF)"/>
            <person name="Walter F."/>
            <person name="Albersmeier A."/>
            <person name="Kalinowski J."/>
            <person name="Ruckert C."/>
        </authorList>
    </citation>
    <scope>NUCLEOTIDE SEQUENCE</scope>
    <source>
        <strain evidence="2">CGMCC 1.8984</strain>
    </source>
</reference>
<comment type="caution">
    <text evidence="2">The sequence shown here is derived from an EMBL/GenBank/DDBJ whole genome shotgun (WGS) entry which is preliminary data.</text>
</comment>
<dbReference type="EMBL" id="BMMD01000016">
    <property type="protein sequence ID" value="GGJ87127.1"/>
    <property type="molecule type" value="Genomic_DNA"/>
</dbReference>
<accession>A0A917PQG0</accession>
<keyword evidence="3" id="KW-1185">Reference proteome</keyword>
<gene>
    <name evidence="2" type="ORF">GCM10011372_27020</name>
</gene>
<organism evidence="2 3">
    <name type="scientific">Agromyces bauzanensis</name>
    <dbReference type="NCBI Taxonomy" id="1308924"/>
    <lineage>
        <taxon>Bacteria</taxon>
        <taxon>Bacillati</taxon>
        <taxon>Actinomycetota</taxon>
        <taxon>Actinomycetes</taxon>
        <taxon>Micrococcales</taxon>
        <taxon>Microbacteriaceae</taxon>
        <taxon>Agromyces</taxon>
    </lineage>
</organism>
<evidence type="ECO:0000259" key="1">
    <source>
        <dbReference type="PROSITE" id="PS50943"/>
    </source>
</evidence>
<dbReference type="Proteomes" id="UP000636956">
    <property type="component" value="Unassembled WGS sequence"/>
</dbReference>